<evidence type="ECO:0000256" key="4">
    <source>
        <dbReference type="ARBA" id="ARBA00022454"/>
    </source>
</evidence>
<proteinExistence type="inferred from homology"/>
<protein>
    <submittedName>
        <fullName evidence="8">Dot/Icm T4SS effector</fullName>
    </submittedName>
</protein>
<reference evidence="6 7" key="2">
    <citation type="submission" date="2018-11" db="EMBL/GenBank/DDBJ databases">
        <authorList>
            <consortium name="Pathogen Informatics"/>
        </authorList>
    </citation>
    <scope>NUCLEOTIDE SEQUENCE [LARGE SCALE GENOMIC DNA]</scope>
</reference>
<sequence>MVTKNIGAIYGFNPLLSNLLFKFDKALEKNNRIIDISGGMKEVKISALMENDETCESVKEMDKKRKELCDDAVEPPNEIENIDVYAVLCLHLKSLQINSSLHSAHSDEIKPKRVTFEADVLKTDLETKYLCLFPEEFFLFWKHVQKLTGKDGDPCGNYHITKSVYGNLKCLRLCGVFDYLAGHFKDADTEKYLLHDRFATDLPEMQTLAVYDNGRYVYWRDEPNTEKPLIVHVDNAEHYPKCVIVGAVDPFYMIAHLVGKTLRVEYRNFFSKDWIEGYKMLTANVKKIAKSRNSETVGLPFHGMGIYVKIVNDVGYRPLKEKTGELKNIINLVATTDNEDIKQKKMEKITEIVSCIQFANDEKDFGMGLEFGHDIFWSNHNFFDKMAEKLLITAYKLLDRQAFARILEVHMPVRRNIPDL</sequence>
<dbReference type="GO" id="GO:0005634">
    <property type="term" value="C:nucleus"/>
    <property type="evidence" value="ECO:0007669"/>
    <property type="project" value="UniProtKB-SubCell"/>
</dbReference>
<keyword evidence="5" id="KW-0539">Nucleus</keyword>
<comment type="subcellular location">
    <subcellularLocation>
        <location evidence="2">Chromosome</location>
    </subcellularLocation>
    <subcellularLocation>
        <location evidence="1">Nucleus</location>
    </subcellularLocation>
</comment>
<dbReference type="Proteomes" id="UP000278627">
    <property type="component" value="Unassembled WGS sequence"/>
</dbReference>
<dbReference type="EMBL" id="UZAD01000062">
    <property type="protein sequence ID" value="VDN82191.1"/>
    <property type="molecule type" value="Genomic_DNA"/>
</dbReference>
<dbReference type="GO" id="GO:0072572">
    <property type="term" value="F:poly-ADP-D-ribose binding"/>
    <property type="evidence" value="ECO:0007669"/>
    <property type="project" value="TreeGrafter"/>
</dbReference>
<evidence type="ECO:0000313" key="8">
    <source>
        <dbReference type="WBParaSite" id="BPAG_0000100401-mRNA-1"/>
    </source>
</evidence>
<dbReference type="GO" id="GO:0042393">
    <property type="term" value="F:histone binding"/>
    <property type="evidence" value="ECO:0007669"/>
    <property type="project" value="InterPro"/>
</dbReference>
<evidence type="ECO:0000256" key="5">
    <source>
        <dbReference type="ARBA" id="ARBA00023242"/>
    </source>
</evidence>
<keyword evidence="7" id="KW-1185">Reference proteome</keyword>
<keyword evidence="4" id="KW-0158">Chromosome</keyword>
<dbReference type="STRING" id="6280.A0A0N4SZ13"/>
<dbReference type="Pfam" id="PF10228">
    <property type="entry name" value="HPF1"/>
    <property type="match status" value="1"/>
</dbReference>
<evidence type="ECO:0000256" key="1">
    <source>
        <dbReference type="ARBA" id="ARBA00004123"/>
    </source>
</evidence>
<dbReference type="GO" id="GO:0006974">
    <property type="term" value="P:DNA damage response"/>
    <property type="evidence" value="ECO:0007669"/>
    <property type="project" value="InterPro"/>
</dbReference>
<dbReference type="InterPro" id="IPR019361">
    <property type="entry name" value="HPF1"/>
</dbReference>
<dbReference type="PANTHER" id="PTHR13386:SF1">
    <property type="entry name" value="HISTONE PARYLATION FACTOR 1"/>
    <property type="match status" value="1"/>
</dbReference>
<evidence type="ECO:0000313" key="7">
    <source>
        <dbReference type="Proteomes" id="UP000278627"/>
    </source>
</evidence>
<dbReference type="GO" id="GO:0005694">
    <property type="term" value="C:chromosome"/>
    <property type="evidence" value="ECO:0007669"/>
    <property type="project" value="UniProtKB-SubCell"/>
</dbReference>
<dbReference type="AlphaFoldDB" id="A0A0N4SZ13"/>
<name>A0A0N4SZ13_BRUPA</name>
<evidence type="ECO:0000313" key="6">
    <source>
        <dbReference type="EMBL" id="VDN82191.1"/>
    </source>
</evidence>
<organism evidence="8">
    <name type="scientific">Brugia pahangi</name>
    <name type="common">Filarial nematode worm</name>
    <dbReference type="NCBI Taxonomy" id="6280"/>
    <lineage>
        <taxon>Eukaryota</taxon>
        <taxon>Metazoa</taxon>
        <taxon>Ecdysozoa</taxon>
        <taxon>Nematoda</taxon>
        <taxon>Chromadorea</taxon>
        <taxon>Rhabditida</taxon>
        <taxon>Spirurina</taxon>
        <taxon>Spiruromorpha</taxon>
        <taxon>Filarioidea</taxon>
        <taxon>Onchocercidae</taxon>
        <taxon>Brugia</taxon>
    </lineage>
</organism>
<comment type="similarity">
    <text evidence="3">Belongs to the HPF1 family.</text>
</comment>
<dbReference type="WBParaSite" id="BPAG_0000100401-mRNA-1">
    <property type="protein sequence ID" value="BPAG_0000100401-mRNA-1"/>
    <property type="gene ID" value="BPAG_0000100401"/>
</dbReference>
<evidence type="ECO:0000256" key="2">
    <source>
        <dbReference type="ARBA" id="ARBA00004286"/>
    </source>
</evidence>
<accession>A0A0N4SZ13</accession>
<evidence type="ECO:0000256" key="3">
    <source>
        <dbReference type="ARBA" id="ARBA00010803"/>
    </source>
</evidence>
<dbReference type="PANTHER" id="PTHR13386">
    <property type="entry name" value="HISTONE PARYLATION FACTOR 1"/>
    <property type="match status" value="1"/>
</dbReference>
<gene>
    <name evidence="6" type="ORF">BPAG_LOCUS1005</name>
</gene>
<reference evidence="8" key="1">
    <citation type="submission" date="2017-02" db="UniProtKB">
        <authorList>
            <consortium name="WormBaseParasite"/>
        </authorList>
    </citation>
    <scope>IDENTIFICATION</scope>
</reference>